<evidence type="ECO:0000256" key="5">
    <source>
        <dbReference type="ARBA" id="ARBA00022741"/>
    </source>
</evidence>
<evidence type="ECO:0000256" key="3">
    <source>
        <dbReference type="ARBA" id="ARBA00010122"/>
    </source>
</evidence>
<dbReference type="RefSeq" id="WP_347436175.1">
    <property type="nucleotide sequence ID" value="NZ_CP089291.1"/>
</dbReference>
<keyword evidence="6 10" id="KW-0418">Kinase</keyword>
<evidence type="ECO:0000256" key="2">
    <source>
        <dbReference type="ARBA" id="ARBA00004766"/>
    </source>
</evidence>
<dbReference type="EC" id="2.7.2.4" evidence="10"/>
<comment type="catalytic activity">
    <reaction evidence="9 10">
        <text>L-aspartate + ATP = 4-phospho-L-aspartate + ADP</text>
        <dbReference type="Rhea" id="RHEA:23776"/>
        <dbReference type="ChEBI" id="CHEBI:29991"/>
        <dbReference type="ChEBI" id="CHEBI:30616"/>
        <dbReference type="ChEBI" id="CHEBI:57535"/>
        <dbReference type="ChEBI" id="CHEBI:456216"/>
        <dbReference type="EC" id="2.7.2.4"/>
    </reaction>
</comment>
<comment type="function">
    <text evidence="1">Catalyzes the phosphorylation of the beta-carboxyl group of aspartic acid with ATP to yield 4-phospho-L-aspartate, which is involved in the branched biosynthetic pathway leading to the biosynthesis of amino acids threonine, isoleucine and methionine.</text>
</comment>
<dbReference type="InterPro" id="IPR035804">
    <property type="entry name" value="AKIII_YclM_N"/>
</dbReference>
<keyword evidence="5" id="KW-0547">Nucleotide-binding</keyword>
<evidence type="ECO:0000313" key="15">
    <source>
        <dbReference type="Proteomes" id="UP000830167"/>
    </source>
</evidence>
<proteinExistence type="inferred from homology"/>
<comment type="pathway">
    <text evidence="2 11">Amino-acid biosynthesis; L-lysine biosynthesis via DAP pathway; (S)-tetrahydrodipicolinate from L-aspartate: step 1/4.</text>
</comment>
<dbReference type="CDD" id="cd04916">
    <property type="entry name" value="ACT_AKiii-YclM-BS_2"/>
    <property type="match status" value="1"/>
</dbReference>
<dbReference type="InterPro" id="IPR054352">
    <property type="entry name" value="ACT_Aspartokinase"/>
</dbReference>
<evidence type="ECO:0000259" key="12">
    <source>
        <dbReference type="Pfam" id="PF00696"/>
    </source>
</evidence>
<dbReference type="InterPro" id="IPR045865">
    <property type="entry name" value="ACT-like_dom_sf"/>
</dbReference>
<dbReference type="SUPFAM" id="SSF53633">
    <property type="entry name" value="Carbamate kinase-like"/>
    <property type="match status" value="1"/>
</dbReference>
<dbReference type="InterPro" id="IPR042199">
    <property type="entry name" value="AsparK_Bifunc_asparK/hSer_DH"/>
</dbReference>
<sequence>MKVAKFGGTSLANAQQMQKVCSIVLADPDRKIVVVSAPGKRYSGDTKVTDLLIACANTYWEKGQAGEELQAVVSRYDEIVQELNLPKQVTEQIASDLQERLFTRERCTKERFMDRMKAAGEDHCAKIVAHYLQSLGKRAEYVHPGNAGMIVSDEPGNAQILPDSYAKLRELRNREGILVFPGFFGYSIDGEVVTFSRGGSDITGSIVAAAIEADLYENFTDVDSVYAVNPNLVANPYQIEEITYREMRELSYAGFSVFHEEALVPAFRAGIPVCIKNTNNPMAPGTRIVSERKITSKPVAGIAGDAGFCSIYLSKYLMNREIGFGRRLLQILEAEGLSYEHTPSGIDNISVILREDQLDPVLEHKLIHRIQEELKVDEVTIVHKLALVMIVGEGMRSSVGTTARATTALAKKKINIEMINQGSSEVSIMFGVQAKDVDDAVVALYQEFF</sequence>
<reference evidence="14" key="1">
    <citation type="submission" date="2021-12" db="EMBL/GenBank/DDBJ databases">
        <title>Alicyclobacillaceae gen. nov., sp. nov., isolated from chalcocite enrichment system.</title>
        <authorList>
            <person name="Jiang Z."/>
        </authorList>
    </citation>
    <scope>NUCLEOTIDE SEQUENCE</scope>
    <source>
        <strain evidence="14">MYW30-H2</strain>
    </source>
</reference>
<organism evidence="14 15">
    <name type="scientific">Fodinisporobacter ferrooxydans</name>
    <dbReference type="NCBI Taxonomy" id="2901836"/>
    <lineage>
        <taxon>Bacteria</taxon>
        <taxon>Bacillati</taxon>
        <taxon>Bacillota</taxon>
        <taxon>Bacilli</taxon>
        <taxon>Bacillales</taxon>
        <taxon>Alicyclobacillaceae</taxon>
        <taxon>Fodinisporobacter</taxon>
    </lineage>
</organism>
<comment type="similarity">
    <text evidence="3 10">Belongs to the aspartokinase family.</text>
</comment>
<evidence type="ECO:0000256" key="10">
    <source>
        <dbReference type="RuleBase" id="RU003448"/>
    </source>
</evidence>
<evidence type="ECO:0000313" key="14">
    <source>
        <dbReference type="EMBL" id="UOF89485.1"/>
    </source>
</evidence>
<dbReference type="NCBIfam" id="TIGR00657">
    <property type="entry name" value="asp_kinases"/>
    <property type="match status" value="1"/>
</dbReference>
<keyword evidence="4 10" id="KW-0808">Transferase</keyword>
<dbReference type="Gene3D" id="1.20.120.1320">
    <property type="entry name" value="Aspartokinase, catalytic domain"/>
    <property type="match status" value="1"/>
</dbReference>
<dbReference type="PANTHER" id="PTHR21499:SF67">
    <property type="entry name" value="ASPARTOKINASE 3"/>
    <property type="match status" value="1"/>
</dbReference>
<gene>
    <name evidence="14" type="ORF">LSG31_16535</name>
</gene>
<evidence type="ECO:0000259" key="13">
    <source>
        <dbReference type="Pfam" id="PF22468"/>
    </source>
</evidence>
<dbReference type="PIRSF" id="PIRSF000726">
    <property type="entry name" value="Asp_kin"/>
    <property type="match status" value="1"/>
</dbReference>
<evidence type="ECO:0000256" key="7">
    <source>
        <dbReference type="ARBA" id="ARBA00022840"/>
    </source>
</evidence>
<dbReference type="PROSITE" id="PS00324">
    <property type="entry name" value="ASPARTOKINASE"/>
    <property type="match status" value="1"/>
</dbReference>
<comment type="pathway">
    <text evidence="11">Amino-acid biosynthesis; L-threonine biosynthesis; L-threonine from L-aspartate: step 1/5.</text>
</comment>
<evidence type="ECO:0000256" key="6">
    <source>
        <dbReference type="ARBA" id="ARBA00022777"/>
    </source>
</evidence>
<dbReference type="EMBL" id="CP089291">
    <property type="protein sequence ID" value="UOF89485.1"/>
    <property type="molecule type" value="Genomic_DNA"/>
</dbReference>
<accession>A0ABY4CG33</accession>
<dbReference type="CDD" id="cd04911">
    <property type="entry name" value="ACT_AKiii-YclM-BS_1"/>
    <property type="match status" value="1"/>
</dbReference>
<keyword evidence="8" id="KW-0220">Diaminopimelate biosynthesis</keyword>
<evidence type="ECO:0000256" key="8">
    <source>
        <dbReference type="ARBA" id="ARBA00022915"/>
    </source>
</evidence>
<comment type="pathway">
    <text evidence="11">Amino-acid biosynthesis; L-methionine biosynthesis via de novo pathway; L-homoserine from L-aspartate: step 1/3.</text>
</comment>
<protein>
    <recommendedName>
        <fullName evidence="10">Aspartokinase</fullName>
        <ecNumber evidence="10">2.7.2.4</ecNumber>
    </recommendedName>
</protein>
<evidence type="ECO:0000256" key="1">
    <source>
        <dbReference type="ARBA" id="ARBA00003121"/>
    </source>
</evidence>
<dbReference type="Pfam" id="PF00696">
    <property type="entry name" value="AA_kinase"/>
    <property type="match status" value="1"/>
</dbReference>
<dbReference type="InterPro" id="IPR001048">
    <property type="entry name" value="Asp/Glu/Uridylate_kinase"/>
</dbReference>
<dbReference type="InterPro" id="IPR036393">
    <property type="entry name" value="AceGlu_kinase-like_sf"/>
</dbReference>
<evidence type="ECO:0000256" key="11">
    <source>
        <dbReference type="RuleBase" id="RU004249"/>
    </source>
</evidence>
<dbReference type="PANTHER" id="PTHR21499">
    <property type="entry name" value="ASPARTATE KINASE"/>
    <property type="match status" value="1"/>
</dbReference>
<name>A0ABY4CG33_9BACL</name>
<evidence type="ECO:0000256" key="4">
    <source>
        <dbReference type="ARBA" id="ARBA00022679"/>
    </source>
</evidence>
<keyword evidence="15" id="KW-1185">Reference proteome</keyword>
<dbReference type="Gene3D" id="3.30.2130.10">
    <property type="entry name" value="VC0802-like"/>
    <property type="match status" value="1"/>
</dbReference>
<dbReference type="NCBIfam" id="NF006540">
    <property type="entry name" value="PRK09034.1"/>
    <property type="match status" value="1"/>
</dbReference>
<dbReference type="Proteomes" id="UP000830167">
    <property type="component" value="Chromosome"/>
</dbReference>
<dbReference type="SUPFAM" id="SSF55021">
    <property type="entry name" value="ACT-like"/>
    <property type="match status" value="2"/>
</dbReference>
<dbReference type="Gene3D" id="3.40.1160.10">
    <property type="entry name" value="Acetylglutamate kinase-like"/>
    <property type="match status" value="1"/>
</dbReference>
<dbReference type="GO" id="GO:0004072">
    <property type="term" value="F:aspartate kinase activity"/>
    <property type="evidence" value="ECO:0007669"/>
    <property type="project" value="UniProtKB-EC"/>
</dbReference>
<dbReference type="Pfam" id="PF22468">
    <property type="entry name" value="ACT_9"/>
    <property type="match status" value="1"/>
</dbReference>
<dbReference type="CDD" id="cd04245">
    <property type="entry name" value="AAK_AKiii-YclM-BS"/>
    <property type="match status" value="1"/>
</dbReference>
<evidence type="ECO:0000256" key="9">
    <source>
        <dbReference type="ARBA" id="ARBA00047872"/>
    </source>
</evidence>
<dbReference type="InterPro" id="IPR001341">
    <property type="entry name" value="Asp_kinase"/>
</dbReference>
<dbReference type="InterPro" id="IPR018042">
    <property type="entry name" value="Aspartate_kinase_CS"/>
</dbReference>
<dbReference type="InterPro" id="IPR005260">
    <property type="entry name" value="Asp_kin_monofn"/>
</dbReference>
<feature type="domain" description="Aspartate/glutamate/uridylate kinase" evidence="12">
    <location>
        <begin position="2"/>
        <end position="277"/>
    </location>
</feature>
<feature type="domain" description="Aspartokinase ACT" evidence="13">
    <location>
        <begin position="388"/>
        <end position="448"/>
    </location>
</feature>
<keyword evidence="7" id="KW-0067">ATP-binding</keyword>
<keyword evidence="11" id="KW-0028">Amino-acid biosynthesis</keyword>